<protein>
    <submittedName>
        <fullName evidence="1">Uncharacterized protein</fullName>
    </submittedName>
</protein>
<organism evidence="1 2">
    <name type="scientific">Aquibacillus rhizosphaerae</name>
    <dbReference type="NCBI Taxonomy" id="3051431"/>
    <lineage>
        <taxon>Bacteria</taxon>
        <taxon>Bacillati</taxon>
        <taxon>Bacillota</taxon>
        <taxon>Bacilli</taxon>
        <taxon>Bacillales</taxon>
        <taxon>Bacillaceae</taxon>
        <taxon>Aquibacillus</taxon>
    </lineage>
</organism>
<dbReference type="RefSeq" id="WP_285933537.1">
    <property type="nucleotide sequence ID" value="NZ_JASTZU010000058.1"/>
</dbReference>
<keyword evidence="2" id="KW-1185">Reference proteome</keyword>
<gene>
    <name evidence="1" type="ORF">QQS35_17585</name>
</gene>
<reference evidence="1 2" key="1">
    <citation type="submission" date="2023-06" db="EMBL/GenBank/DDBJ databases">
        <title>Aquibacillus rhizosphaerae LR5S19.</title>
        <authorList>
            <person name="Sun J.-Q."/>
        </authorList>
    </citation>
    <scope>NUCLEOTIDE SEQUENCE [LARGE SCALE GENOMIC DNA]</scope>
    <source>
        <strain evidence="1 2">LR5S19</strain>
    </source>
</reference>
<dbReference type="EMBL" id="JASTZU010000058">
    <property type="protein sequence ID" value="MDL4842254.1"/>
    <property type="molecule type" value="Genomic_DNA"/>
</dbReference>
<evidence type="ECO:0000313" key="1">
    <source>
        <dbReference type="EMBL" id="MDL4842254.1"/>
    </source>
</evidence>
<dbReference type="Proteomes" id="UP001235343">
    <property type="component" value="Unassembled WGS sequence"/>
</dbReference>
<evidence type="ECO:0000313" key="2">
    <source>
        <dbReference type="Proteomes" id="UP001235343"/>
    </source>
</evidence>
<proteinExistence type="predicted"/>
<sequence length="50" mass="6076">MSEPEFLLTYNASNYEWFFSIDEMIEFIEEHNLQSYEALHIPIADELELY</sequence>
<comment type="caution">
    <text evidence="1">The sequence shown here is derived from an EMBL/GenBank/DDBJ whole genome shotgun (WGS) entry which is preliminary data.</text>
</comment>
<accession>A0ABT7LA34</accession>
<name>A0ABT7LA34_9BACI</name>